<comment type="caution">
    <text evidence="5">The sequence shown here is derived from an EMBL/GenBank/DDBJ whole genome shotgun (WGS) entry which is preliminary data.</text>
</comment>
<keyword evidence="1" id="KW-0732">Signal</keyword>
<dbReference type="RefSeq" id="WP_106762098.1">
    <property type="nucleotide sequence ID" value="NZ_PXNP01000053.1"/>
</dbReference>
<dbReference type="Proteomes" id="UP000239866">
    <property type="component" value="Unassembled WGS sequence"/>
</dbReference>
<dbReference type="OrthoDB" id="9759948at2"/>
<organism evidence="5 6">
    <name type="scientific">Marinobacter fuscus</name>
    <dbReference type="NCBI Taxonomy" id="2109942"/>
    <lineage>
        <taxon>Bacteria</taxon>
        <taxon>Pseudomonadati</taxon>
        <taxon>Pseudomonadota</taxon>
        <taxon>Gammaproteobacteria</taxon>
        <taxon>Pseudomonadales</taxon>
        <taxon>Marinobacteraceae</taxon>
        <taxon>Marinobacter</taxon>
    </lineage>
</organism>
<dbReference type="InterPro" id="IPR057162">
    <property type="entry name" value="DUF7840"/>
</dbReference>
<name>A0A2T1KF46_9GAMM</name>
<feature type="chain" id="PRO_5015579023" evidence="1">
    <location>
        <begin position="22"/>
        <end position="622"/>
    </location>
</feature>
<feature type="domain" description="DUF7840" evidence="3">
    <location>
        <begin position="400"/>
        <end position="621"/>
    </location>
</feature>
<feature type="domain" description="Lnb N-terminal periplasmic" evidence="2">
    <location>
        <begin position="119"/>
        <end position="290"/>
    </location>
</feature>
<dbReference type="InterPro" id="IPR025178">
    <property type="entry name" value="Lnb_N"/>
</dbReference>
<evidence type="ECO:0000313" key="5">
    <source>
        <dbReference type="EMBL" id="PSF08172.1"/>
    </source>
</evidence>
<accession>A0A2T1KF46</accession>
<evidence type="ECO:0000259" key="4">
    <source>
        <dbReference type="Pfam" id="PF25225"/>
    </source>
</evidence>
<protein>
    <submittedName>
        <fullName evidence="5">Uncharacterized protein</fullName>
    </submittedName>
</protein>
<dbReference type="Pfam" id="PF13387">
    <property type="entry name" value="Lnb_N"/>
    <property type="match status" value="1"/>
</dbReference>
<dbReference type="InterPro" id="IPR057165">
    <property type="entry name" value="DUF7843"/>
</dbReference>
<feature type="domain" description="DUF7843" evidence="4">
    <location>
        <begin position="31"/>
        <end position="107"/>
    </location>
</feature>
<proteinExistence type="predicted"/>
<gene>
    <name evidence="5" type="ORF">C7H09_08340</name>
</gene>
<dbReference type="Pfam" id="PF25222">
    <property type="entry name" value="DUF7840"/>
    <property type="match status" value="1"/>
</dbReference>
<reference evidence="5 6" key="1">
    <citation type="submission" date="2018-03" db="EMBL/GenBank/DDBJ databases">
        <title>Marinobacter brunus sp. nov., a marine bacterium of Gamma-proteobacteria isolated from the surface seawater of the South China Sea.</title>
        <authorList>
            <person name="Cheng H."/>
            <person name="Wu Y.-H."/>
            <person name="Xamxidin M."/>
            <person name="Xu X.-W."/>
        </authorList>
    </citation>
    <scope>NUCLEOTIDE SEQUENCE [LARGE SCALE GENOMIC DNA]</scope>
    <source>
        <strain evidence="5 6">NH169-3</strain>
    </source>
</reference>
<keyword evidence="6" id="KW-1185">Reference proteome</keyword>
<evidence type="ECO:0000313" key="6">
    <source>
        <dbReference type="Proteomes" id="UP000239866"/>
    </source>
</evidence>
<feature type="signal peptide" evidence="1">
    <location>
        <begin position="1"/>
        <end position="21"/>
    </location>
</feature>
<evidence type="ECO:0000259" key="2">
    <source>
        <dbReference type="Pfam" id="PF13387"/>
    </source>
</evidence>
<dbReference type="AlphaFoldDB" id="A0A2T1KF46"/>
<evidence type="ECO:0000256" key="1">
    <source>
        <dbReference type="SAM" id="SignalP"/>
    </source>
</evidence>
<dbReference type="EMBL" id="PXNP01000053">
    <property type="protein sequence ID" value="PSF08172.1"/>
    <property type="molecule type" value="Genomic_DNA"/>
</dbReference>
<evidence type="ECO:0000259" key="3">
    <source>
        <dbReference type="Pfam" id="PF25222"/>
    </source>
</evidence>
<dbReference type="Pfam" id="PF25225">
    <property type="entry name" value="DUF7843"/>
    <property type="match status" value="1"/>
</dbReference>
<sequence length="622" mass="69704">MGFTLRIGQAAIWLACSTAWAQADVPSLPEDLHQHPDWLTLGHYHPKAIGNGYLSQADDPAFFLSEQGKSSPEAELQATLNAILQPGEGNEHARCRFPARDAWLRKQLDLPDEKPSCPEYDDWFSTLNTEKVTLVFAASYLNSPSSMFGHTFLRLDPPQNTGETDLLLANTISYAADAAEHDSELLFAYRGIFGGYPGITSIQPYYEMIRLYNDIEHRDLWEYTLNLKQEEVDTLLAHTWEIQDKNFDYYFFDENCAYRLLALIDAARPGTDLLAEVSTHAIPSDTVRWVRDAGLIEQVHYRPSAATSVAHSLESLPAEHRDIAAAMANGFVEVDSDEVNALSEAARARLLDATYDYVRYQSEAENWPRAHAAPLSHQLLIARSALDHDGPVPEVPVPTIRDDQGHDTLRLSLGAGQLAGAEFTELTVRAAYHDLLDPPAGYRPGAQLQFMRLDARLYHPNNELQIEQVVGVEIRSLSPRDAFFSPISWQVGFGGRRTDTATRRVFTPYLEGGAGGSWNLGTHTQAFAVATADLEIDDDIRRGYDFAPGADLGVLHQNNHFSALAGVKAKAWIVSSQHRQDQLYVEGNWHIGREFSLFARFTREDHYDRYQSTWKAGLHAYF</sequence>